<name>A0A8H9M5F2_9ALTE</name>
<dbReference type="Proteomes" id="UP000622604">
    <property type="component" value="Unassembled WGS sequence"/>
</dbReference>
<organism evidence="1 2">
    <name type="scientific">Paraglaciecola chathamensis</name>
    <dbReference type="NCBI Taxonomy" id="368405"/>
    <lineage>
        <taxon>Bacteria</taxon>
        <taxon>Pseudomonadati</taxon>
        <taxon>Pseudomonadota</taxon>
        <taxon>Gammaproteobacteria</taxon>
        <taxon>Alteromonadales</taxon>
        <taxon>Alteromonadaceae</taxon>
        <taxon>Paraglaciecola</taxon>
    </lineage>
</organism>
<dbReference type="AlphaFoldDB" id="A0A8H9M5F2"/>
<protein>
    <submittedName>
        <fullName evidence="1">Uncharacterized protein</fullName>
    </submittedName>
</protein>
<reference evidence="1" key="2">
    <citation type="submission" date="2020-09" db="EMBL/GenBank/DDBJ databases">
        <authorList>
            <person name="Sun Q."/>
            <person name="Kim S."/>
        </authorList>
    </citation>
    <scope>NUCLEOTIDE SEQUENCE</scope>
    <source>
        <strain evidence="1">KCTC 32337</strain>
    </source>
</reference>
<dbReference type="RefSeq" id="WP_191867051.1">
    <property type="nucleotide sequence ID" value="NZ_BMZC01000014.1"/>
</dbReference>
<proteinExistence type="predicted"/>
<reference evidence="1" key="1">
    <citation type="journal article" date="2014" name="Int. J. Syst. Evol. Microbiol.">
        <title>Complete genome sequence of Corynebacterium casei LMG S-19264T (=DSM 44701T), isolated from a smear-ripened cheese.</title>
        <authorList>
            <consortium name="US DOE Joint Genome Institute (JGI-PGF)"/>
            <person name="Walter F."/>
            <person name="Albersmeier A."/>
            <person name="Kalinowski J."/>
            <person name="Ruckert C."/>
        </authorList>
    </citation>
    <scope>NUCLEOTIDE SEQUENCE</scope>
    <source>
        <strain evidence="1">KCTC 32337</strain>
    </source>
</reference>
<gene>
    <name evidence="1" type="ORF">GCM10011274_40650</name>
</gene>
<accession>A0A8H9M5F2</accession>
<sequence>MRLSRRYAKDSTPSIIRELSESELRTLFSNGPDHQHFLQEAYGYWFICECNLPVTIKRLRANNQYYLARVPGREEHESGCRFFSVFDELVDVQHQQRTANLNVFSFSRVSSDTPQHEPLQSTGRASKIARTDKLYALVAGLLETARCNEISLARPPSFSREASEIIHASSRYTLGSKSLKEYIFLGFGKLSQAKKLLASRERNWIGRHKPQALLLGHVESVSKDEDDWVIHVKENWDVKLNKKCLVTRLNGVFSLNKGPLLVAAIVSPSGKDEQGKTEFSITRCFVSPVVSSTGFMIIDSNLERIAAKIAIKCLLTNKSQGTLIKPLTPTFIEGVAVLPDFLISNQGETKALEVMGKWDDDIYQERKSRTVPLMRSLHGEVLMVGNHTSKNPEEYYKECLWLFNKELS</sequence>
<comment type="caution">
    <text evidence="1">The sequence shown here is derived from an EMBL/GenBank/DDBJ whole genome shotgun (WGS) entry which is preliminary data.</text>
</comment>
<evidence type="ECO:0000313" key="2">
    <source>
        <dbReference type="Proteomes" id="UP000622604"/>
    </source>
</evidence>
<dbReference type="EMBL" id="BMZC01000014">
    <property type="protein sequence ID" value="GGZ78361.1"/>
    <property type="molecule type" value="Genomic_DNA"/>
</dbReference>
<evidence type="ECO:0000313" key="1">
    <source>
        <dbReference type="EMBL" id="GGZ78361.1"/>
    </source>
</evidence>